<proteinExistence type="predicted"/>
<dbReference type="Proteomes" id="UP000037029">
    <property type="component" value="Chromosome"/>
</dbReference>
<evidence type="ECO:0000256" key="1">
    <source>
        <dbReference type="ARBA" id="ARBA00022649"/>
    </source>
</evidence>
<dbReference type="InterPro" id="IPR009956">
    <property type="entry name" value="Post-segregation_anti-tox_CcdA"/>
</dbReference>
<dbReference type="AlphaFoldDB" id="A0A0J9CUS0"/>
<name>A0A0J9CUS0_SPHYA</name>
<sequence length="80" mass="8882">MTKQERIGARKATNLSLDSALVEEAKALGINLSRACEDALRQEIAAERGRLWQAENAEGIAASNAYVEKYGLPLEKYRLF</sequence>
<evidence type="ECO:0000313" key="2">
    <source>
        <dbReference type="EMBL" id="ATP19827.1"/>
    </source>
</evidence>
<organism evidence="2 3">
    <name type="scientific">Sphingobium yanoikuyae</name>
    <name type="common">Sphingomonas yanoikuyae</name>
    <dbReference type="NCBI Taxonomy" id="13690"/>
    <lineage>
        <taxon>Bacteria</taxon>
        <taxon>Pseudomonadati</taxon>
        <taxon>Pseudomonadota</taxon>
        <taxon>Alphaproteobacteria</taxon>
        <taxon>Sphingomonadales</taxon>
        <taxon>Sphingomonadaceae</taxon>
        <taxon>Sphingobium</taxon>
    </lineage>
</organism>
<reference evidence="2 3" key="1">
    <citation type="submission" date="2017-04" db="EMBL/GenBank/DDBJ databases">
        <title>Characterization, genome and methylation analysis of a phthalic acid esters degrading strain Sphingobium yanoikuyae SHJ.</title>
        <authorList>
            <person name="Feng L."/>
        </authorList>
    </citation>
    <scope>NUCLEOTIDE SEQUENCE [LARGE SCALE GENOMIC DNA]</scope>
    <source>
        <strain evidence="2 3">SHJ</strain>
    </source>
</reference>
<dbReference type="RefSeq" id="WP_048939136.1">
    <property type="nucleotide sequence ID" value="NZ_CP020925.1"/>
</dbReference>
<evidence type="ECO:0000313" key="3">
    <source>
        <dbReference type="Proteomes" id="UP000037029"/>
    </source>
</evidence>
<dbReference type="EMBL" id="CP020925">
    <property type="protein sequence ID" value="ATP19827.1"/>
    <property type="molecule type" value="Genomic_DNA"/>
</dbReference>
<dbReference type="Pfam" id="PF07362">
    <property type="entry name" value="CcdA"/>
    <property type="match status" value="1"/>
</dbReference>
<gene>
    <name evidence="2" type="ORF">BV87_16440</name>
</gene>
<accession>A0A0J9CUS0</accession>
<keyword evidence="1" id="KW-1277">Toxin-antitoxin system</keyword>
<protein>
    <submittedName>
        <fullName evidence="2">Post-segregation antitoxin CcdA</fullName>
    </submittedName>
</protein>